<dbReference type="STRING" id="407234.SAMN05421795_102324"/>
<dbReference type="EMBL" id="FTOM01000002">
    <property type="protein sequence ID" value="SIS66740.1"/>
    <property type="molecule type" value="Genomic_DNA"/>
</dbReference>
<evidence type="ECO:0000313" key="3">
    <source>
        <dbReference type="Proteomes" id="UP000186098"/>
    </source>
</evidence>
<keyword evidence="3" id="KW-1185">Reference proteome</keyword>
<dbReference type="Pfam" id="PF07103">
    <property type="entry name" value="DUF1365"/>
    <property type="match status" value="1"/>
</dbReference>
<reference evidence="3" key="1">
    <citation type="submission" date="2017-01" db="EMBL/GenBank/DDBJ databases">
        <authorList>
            <person name="Varghese N."/>
            <person name="Submissions S."/>
        </authorList>
    </citation>
    <scope>NUCLEOTIDE SEQUENCE [LARGE SCALE GENOMIC DNA]</scope>
    <source>
        <strain evidence="3">DSM 18714</strain>
    </source>
</reference>
<name>A0A1N7KZA5_9RHOB</name>
<accession>A0A1N7KZA5</accession>
<dbReference type="PANTHER" id="PTHR33973">
    <property type="entry name" value="OS07G0153300 PROTEIN"/>
    <property type="match status" value="1"/>
</dbReference>
<evidence type="ECO:0000256" key="1">
    <source>
        <dbReference type="SAM" id="MobiDB-lite"/>
    </source>
</evidence>
<evidence type="ECO:0000313" key="2">
    <source>
        <dbReference type="EMBL" id="SIS66740.1"/>
    </source>
</evidence>
<gene>
    <name evidence="2" type="ORF">SAMN05421795_102324</name>
</gene>
<dbReference type="Proteomes" id="UP000186098">
    <property type="component" value="Unassembled WGS sequence"/>
</dbReference>
<organism evidence="2 3">
    <name type="scientific">Phaeovulum vinaykumarii</name>
    <dbReference type="NCBI Taxonomy" id="407234"/>
    <lineage>
        <taxon>Bacteria</taxon>
        <taxon>Pseudomonadati</taxon>
        <taxon>Pseudomonadota</taxon>
        <taxon>Alphaproteobacteria</taxon>
        <taxon>Rhodobacterales</taxon>
        <taxon>Paracoccaceae</taxon>
        <taxon>Phaeovulum</taxon>
    </lineage>
</organism>
<dbReference type="AlphaFoldDB" id="A0A1N7KZA5"/>
<dbReference type="PANTHER" id="PTHR33973:SF4">
    <property type="entry name" value="OS07G0153300 PROTEIN"/>
    <property type="match status" value="1"/>
</dbReference>
<protein>
    <recommendedName>
        <fullName evidence="4">Cyclopropane-fatty-acyl-phospholipid synthase</fullName>
    </recommendedName>
</protein>
<feature type="region of interest" description="Disordered" evidence="1">
    <location>
        <begin position="1"/>
        <end position="33"/>
    </location>
</feature>
<proteinExistence type="predicted"/>
<evidence type="ECO:0008006" key="4">
    <source>
        <dbReference type="Google" id="ProtNLM"/>
    </source>
</evidence>
<feature type="compositionally biased region" description="Low complexity" evidence="1">
    <location>
        <begin position="9"/>
        <end position="33"/>
    </location>
</feature>
<dbReference type="InterPro" id="IPR010775">
    <property type="entry name" value="DUF1365"/>
</dbReference>
<sequence length="282" mass="31007">MTRHSEIETGVAIEAGAKAAPEAGPATGPETGPVQVDHIAARSYHARRGPIDNAFTYGADYILVDPEAPVRAPFLFGRNRPGLMALHDVDHGGQPGRGVGAGWLRRMLALQGIEIPGLHFLLLTQPRVLGHVFNPVSFWFCLDGDGVLRAVLAEVTNTFGDRHSYLCVKPDLAPITRSDRLHARKIFHVSPFQEIGGIYGFRFDLAPDRVGVWIDFRQGEQGLYATLTGRRQPLGQGAILRAAARLGSRRVLALIHWQALKLVLKGARYRTRPEPPLQEVTR</sequence>